<dbReference type="Gramene" id="KCW47523">
    <property type="protein sequence ID" value="KCW47523"/>
    <property type="gene ID" value="EUGRSUZ_K01285"/>
</dbReference>
<accession>A0A059A153</accession>
<dbReference type="AlphaFoldDB" id="A0A059A153"/>
<sequence>MHLTWNPWLHLGSTRTFSPSTNSPRQIGHSVAGIFAAAADPYTATGIWRRSRLLSPVVASLAAACSGVSAPNLRLQRSAQRTMELSPRAQISAHSRAARMITMLVSKLVSLMYESVAAAVPFSPDASGGGPPRSASRNLRFRWSRFMAGNPGKPRASLQCGLAERRVSFPSSPIRARGQQCWARFQLEKDMEGASALVSAR</sequence>
<evidence type="ECO:0000313" key="1">
    <source>
        <dbReference type="EMBL" id="KCW47523.1"/>
    </source>
</evidence>
<proteinExistence type="predicted"/>
<gene>
    <name evidence="1" type="ORF">EUGRSUZ_K01285</name>
</gene>
<reference evidence="1" key="1">
    <citation type="submission" date="2013-07" db="EMBL/GenBank/DDBJ databases">
        <title>The genome of Eucalyptus grandis.</title>
        <authorList>
            <person name="Schmutz J."/>
            <person name="Hayes R."/>
            <person name="Myburg A."/>
            <person name="Tuskan G."/>
            <person name="Grattapaglia D."/>
            <person name="Rokhsar D.S."/>
        </authorList>
    </citation>
    <scope>NUCLEOTIDE SEQUENCE</scope>
    <source>
        <tissue evidence="1">Leaf extractions</tissue>
    </source>
</reference>
<protein>
    <submittedName>
        <fullName evidence="1">Uncharacterized protein</fullName>
    </submittedName>
</protein>
<dbReference type="EMBL" id="KK198763">
    <property type="protein sequence ID" value="KCW47523.1"/>
    <property type="molecule type" value="Genomic_DNA"/>
</dbReference>
<dbReference type="InParanoid" id="A0A059A153"/>
<name>A0A059A153_EUCGR</name>
<organism evidence="1">
    <name type="scientific">Eucalyptus grandis</name>
    <name type="common">Flooded gum</name>
    <dbReference type="NCBI Taxonomy" id="71139"/>
    <lineage>
        <taxon>Eukaryota</taxon>
        <taxon>Viridiplantae</taxon>
        <taxon>Streptophyta</taxon>
        <taxon>Embryophyta</taxon>
        <taxon>Tracheophyta</taxon>
        <taxon>Spermatophyta</taxon>
        <taxon>Magnoliopsida</taxon>
        <taxon>eudicotyledons</taxon>
        <taxon>Gunneridae</taxon>
        <taxon>Pentapetalae</taxon>
        <taxon>rosids</taxon>
        <taxon>malvids</taxon>
        <taxon>Myrtales</taxon>
        <taxon>Myrtaceae</taxon>
        <taxon>Myrtoideae</taxon>
        <taxon>Eucalypteae</taxon>
        <taxon>Eucalyptus</taxon>
    </lineage>
</organism>